<dbReference type="InterPro" id="IPR011074">
    <property type="entry name" value="CRAL/TRIO_N_dom"/>
</dbReference>
<dbReference type="Proteomes" id="UP000242287">
    <property type="component" value="Unassembled WGS sequence"/>
</dbReference>
<dbReference type="STRING" id="703135.A0A2A9NZ41"/>
<dbReference type="PANTHER" id="PTHR45657:SF3">
    <property type="entry name" value="TRANSPORTER, PUTATIVE (AFU_ORTHOLOGUE AFUA_5G09260)-RELATED"/>
    <property type="match status" value="1"/>
</dbReference>
<dbReference type="InterPro" id="IPR001251">
    <property type="entry name" value="CRAL-TRIO_dom"/>
</dbReference>
<keyword evidence="3" id="KW-1185">Reference proteome</keyword>
<dbReference type="InterPro" id="IPR036273">
    <property type="entry name" value="CRAL/TRIO_N_dom_sf"/>
</dbReference>
<dbReference type="InterPro" id="IPR036865">
    <property type="entry name" value="CRAL-TRIO_dom_sf"/>
</dbReference>
<dbReference type="CDD" id="cd00170">
    <property type="entry name" value="SEC14"/>
    <property type="match status" value="1"/>
</dbReference>
<sequence>MPDSIHLHQTNLNANNTTDYTVFSGHLGHLTNSQEEAFSLFKSNLLHANLYIPSTQASSPSHDDTTLLRFLRARSFNPMNAQKQFLDAETWRKQHNVDTLYATFDSDEFEDAKRFYPQWTGRRDRNGLPLYVYRIASLVPIQAELEAIPLDRRYQRIIVLYELMTRFSFPLCTHLPHPCHPTPISSTSAIIDLQDVSLTSLWKLRSHLQESSQLATLNYPETLHTIAIVNSPPFFPTVWSWIKGWFDERTRNKIFVLGKDPGPKLRELIQPKDLPKSYGGELEWKFEDEPSLDEDATQALGQMPRGPVTFINGSVTTPAIL</sequence>
<dbReference type="SUPFAM" id="SSF52087">
    <property type="entry name" value="CRAL/TRIO domain"/>
    <property type="match status" value="1"/>
</dbReference>
<dbReference type="PROSITE" id="PS50191">
    <property type="entry name" value="CRAL_TRIO"/>
    <property type="match status" value="1"/>
</dbReference>
<dbReference type="Pfam" id="PF03765">
    <property type="entry name" value="CRAL_TRIO_N"/>
    <property type="match status" value="1"/>
</dbReference>
<dbReference type="EMBL" id="KZ301974">
    <property type="protein sequence ID" value="PFH53280.1"/>
    <property type="molecule type" value="Genomic_DNA"/>
</dbReference>
<evidence type="ECO:0000259" key="1">
    <source>
        <dbReference type="PROSITE" id="PS50191"/>
    </source>
</evidence>
<dbReference type="SMART" id="SM00516">
    <property type="entry name" value="SEC14"/>
    <property type="match status" value="1"/>
</dbReference>
<evidence type="ECO:0000313" key="3">
    <source>
        <dbReference type="Proteomes" id="UP000242287"/>
    </source>
</evidence>
<dbReference type="PANTHER" id="PTHR45657">
    <property type="entry name" value="CRAL-TRIO DOMAIN-CONTAINING PROTEIN YKL091C-RELATED"/>
    <property type="match status" value="1"/>
</dbReference>
<dbReference type="Gene3D" id="1.10.8.20">
    <property type="entry name" value="N-terminal domain of phosphatidylinositol transfer protein sec14p"/>
    <property type="match status" value="1"/>
</dbReference>
<dbReference type="InterPro" id="IPR051026">
    <property type="entry name" value="PI/PC_transfer"/>
</dbReference>
<organism evidence="2 3">
    <name type="scientific">Amanita thiersii Skay4041</name>
    <dbReference type="NCBI Taxonomy" id="703135"/>
    <lineage>
        <taxon>Eukaryota</taxon>
        <taxon>Fungi</taxon>
        <taxon>Dikarya</taxon>
        <taxon>Basidiomycota</taxon>
        <taxon>Agaricomycotina</taxon>
        <taxon>Agaricomycetes</taxon>
        <taxon>Agaricomycetidae</taxon>
        <taxon>Agaricales</taxon>
        <taxon>Pluteineae</taxon>
        <taxon>Amanitaceae</taxon>
        <taxon>Amanita</taxon>
    </lineage>
</organism>
<proteinExistence type="predicted"/>
<dbReference type="SUPFAM" id="SSF46938">
    <property type="entry name" value="CRAL/TRIO N-terminal domain"/>
    <property type="match status" value="1"/>
</dbReference>
<dbReference type="OrthoDB" id="30289at2759"/>
<name>A0A2A9NZ41_9AGAR</name>
<gene>
    <name evidence="2" type="ORF">AMATHDRAFT_1351</name>
</gene>
<dbReference type="Pfam" id="PF00650">
    <property type="entry name" value="CRAL_TRIO"/>
    <property type="match status" value="1"/>
</dbReference>
<reference evidence="2 3" key="1">
    <citation type="submission" date="2014-02" db="EMBL/GenBank/DDBJ databases">
        <title>Transposable element dynamics among asymbiotic and ectomycorrhizal Amanita fungi.</title>
        <authorList>
            <consortium name="DOE Joint Genome Institute"/>
            <person name="Hess J."/>
            <person name="Skrede I."/>
            <person name="Wolfe B."/>
            <person name="LaButti K."/>
            <person name="Ohm R.A."/>
            <person name="Grigoriev I.V."/>
            <person name="Pringle A."/>
        </authorList>
    </citation>
    <scope>NUCLEOTIDE SEQUENCE [LARGE SCALE GENOMIC DNA]</scope>
    <source>
        <strain evidence="2 3">SKay4041</strain>
    </source>
</reference>
<dbReference type="AlphaFoldDB" id="A0A2A9NZ41"/>
<protein>
    <recommendedName>
        <fullName evidence="1">CRAL-TRIO domain-containing protein</fullName>
    </recommendedName>
</protein>
<dbReference type="Gene3D" id="3.40.525.10">
    <property type="entry name" value="CRAL-TRIO lipid binding domain"/>
    <property type="match status" value="1"/>
</dbReference>
<dbReference type="SMART" id="SM01100">
    <property type="entry name" value="CRAL_TRIO_N"/>
    <property type="match status" value="1"/>
</dbReference>
<evidence type="ECO:0000313" key="2">
    <source>
        <dbReference type="EMBL" id="PFH53280.1"/>
    </source>
</evidence>
<feature type="domain" description="CRAL-TRIO" evidence="1">
    <location>
        <begin position="108"/>
        <end position="286"/>
    </location>
</feature>
<accession>A0A2A9NZ41</accession>